<dbReference type="Proteomes" id="UP000011693">
    <property type="component" value="Unassembled WGS sequence"/>
</dbReference>
<evidence type="ECO:0000256" key="1">
    <source>
        <dbReference type="SAM" id="MobiDB-lite"/>
    </source>
</evidence>
<evidence type="ECO:0000259" key="2">
    <source>
        <dbReference type="Pfam" id="PF13699"/>
    </source>
</evidence>
<feature type="domain" description="eCIS core" evidence="2">
    <location>
        <begin position="122"/>
        <end position="198"/>
    </location>
</feature>
<organism evidence="3 4">
    <name type="scientific">Natrialba chahannaoensis JCM 10990</name>
    <dbReference type="NCBI Taxonomy" id="1227492"/>
    <lineage>
        <taxon>Archaea</taxon>
        <taxon>Methanobacteriati</taxon>
        <taxon>Methanobacteriota</taxon>
        <taxon>Stenosarchaea group</taxon>
        <taxon>Halobacteria</taxon>
        <taxon>Halobacteriales</taxon>
        <taxon>Natrialbaceae</taxon>
        <taxon>Natrialba</taxon>
    </lineage>
</organism>
<reference evidence="3 4" key="1">
    <citation type="journal article" date="2014" name="PLoS Genet.">
        <title>Phylogenetically driven sequencing of extremely halophilic archaea reveals strategies for static and dynamic osmo-response.</title>
        <authorList>
            <person name="Becker E.A."/>
            <person name="Seitzer P.M."/>
            <person name="Tritt A."/>
            <person name="Larsen D."/>
            <person name="Krusor M."/>
            <person name="Yao A.I."/>
            <person name="Wu D."/>
            <person name="Madern D."/>
            <person name="Eisen J.A."/>
            <person name="Darling A.E."/>
            <person name="Facciotti M.T."/>
        </authorList>
    </citation>
    <scope>NUCLEOTIDE SEQUENCE [LARGE SCALE GENOMIC DNA]</scope>
    <source>
        <strain evidence="3 4">JCM 10990</strain>
    </source>
</reference>
<evidence type="ECO:0000313" key="3">
    <source>
        <dbReference type="EMBL" id="ELY97290.1"/>
    </source>
</evidence>
<feature type="compositionally biased region" description="Low complexity" evidence="1">
    <location>
        <begin position="51"/>
        <end position="67"/>
    </location>
</feature>
<gene>
    <name evidence="3" type="ORF">C482_13690</name>
</gene>
<dbReference type="AlphaFoldDB" id="M0AEV7"/>
<name>M0AEV7_9EURY</name>
<dbReference type="PATRIC" id="fig|1227492.4.peg.2715"/>
<sequence length="386" mass="40973">MKKRRTRTDSDSESEDGHEQRQSSQSQAGGQPIARMPSAQPDPGISGASVPNAPDPYAHAHAHASPEATPPAEPVVPGYGSTATETETRDHHIQRALKGTDTTQDEVPDTVLDVLGEGGRSLEQPIQRALEERMDADFSNVRIHTGGKAAQAADAIDAKAFTCGNDIVFNAGEYDPESGEGQFLLAHELAHVRQQTGAAISMMPQEGAALEIDPDPQLERDADEAAQQALSGDEPLVVNRMGTNIHIQRTGAGAPVPGAGGPLVEQIRELEDDTEDDEGITLRKLLKGAAKAGISTGIITALVQTSALETGLTDPETAMITGAASVTAATGLTAKRLAYRKLDPQIWRRIFAAAGHEDLLANILRNLGHEPDWAEDLGETEPRDLQ</sequence>
<dbReference type="Pfam" id="PF13699">
    <property type="entry name" value="eCIS_core"/>
    <property type="match status" value="1"/>
</dbReference>
<proteinExistence type="predicted"/>
<dbReference type="EMBL" id="AOIN01000069">
    <property type="protein sequence ID" value="ELY97290.1"/>
    <property type="molecule type" value="Genomic_DNA"/>
</dbReference>
<dbReference type="OrthoDB" id="206512at2157"/>
<dbReference type="STRING" id="1227492.C482_13690"/>
<keyword evidence="4" id="KW-1185">Reference proteome</keyword>
<accession>M0AEV7</accession>
<feature type="compositionally biased region" description="Basic and acidic residues" evidence="1">
    <location>
        <begin position="7"/>
        <end position="21"/>
    </location>
</feature>
<protein>
    <recommendedName>
        <fullName evidence="2">eCIS core domain-containing protein</fullName>
    </recommendedName>
</protein>
<dbReference type="InterPro" id="IPR025295">
    <property type="entry name" value="eCIS_core_dom"/>
</dbReference>
<evidence type="ECO:0000313" key="4">
    <source>
        <dbReference type="Proteomes" id="UP000011693"/>
    </source>
</evidence>
<feature type="region of interest" description="Disordered" evidence="1">
    <location>
        <begin position="1"/>
        <end position="90"/>
    </location>
</feature>
<dbReference type="RefSeq" id="WP_006168170.1">
    <property type="nucleotide sequence ID" value="NZ_AOIN01000069.1"/>
</dbReference>
<comment type="caution">
    <text evidence="3">The sequence shown here is derived from an EMBL/GenBank/DDBJ whole genome shotgun (WGS) entry which is preliminary data.</text>
</comment>